<accession>A0AA41TDF4</accession>
<keyword evidence="4" id="KW-0325">Glycoprotein</keyword>
<keyword evidence="6 8" id="KW-0812">Transmembrane</keyword>
<keyword evidence="2" id="KW-0677">Repeat</keyword>
<keyword evidence="9" id="KW-1185">Reference proteome</keyword>
<dbReference type="Proteomes" id="UP001166674">
    <property type="component" value="Unassembled WGS sequence"/>
</dbReference>
<dbReference type="PANTHER" id="PTHR11738">
    <property type="entry name" value="MHC CLASS I NK CELL RECEPTOR"/>
    <property type="match status" value="1"/>
</dbReference>
<protein>
    <submittedName>
        <fullName evidence="8">V-set and transmembrane domain-containing protein 1</fullName>
    </submittedName>
</protein>
<keyword evidence="3" id="KW-1015">Disulfide bond</keyword>
<keyword evidence="6" id="KW-0472">Membrane</keyword>
<dbReference type="AlphaFoldDB" id="A0AA41TDF4"/>
<dbReference type="SUPFAM" id="SSF48726">
    <property type="entry name" value="Immunoglobulin"/>
    <property type="match status" value="2"/>
</dbReference>
<comment type="caution">
    <text evidence="8">The sequence shown here is derived from an EMBL/GenBank/DDBJ whole genome shotgun (WGS) entry which is preliminary data.</text>
</comment>
<dbReference type="FunFam" id="2.60.40.10:FF:000049">
    <property type="entry name" value="Leukocyte immunoglobulin-like receptor subfamily B member 1"/>
    <property type="match status" value="1"/>
</dbReference>
<organism evidence="8 9">
    <name type="scientific">Sciurus carolinensis</name>
    <name type="common">Eastern gray squirrel</name>
    <dbReference type="NCBI Taxonomy" id="30640"/>
    <lineage>
        <taxon>Eukaryota</taxon>
        <taxon>Metazoa</taxon>
        <taxon>Chordata</taxon>
        <taxon>Craniata</taxon>
        <taxon>Vertebrata</taxon>
        <taxon>Euteleostomi</taxon>
        <taxon>Mammalia</taxon>
        <taxon>Eutheria</taxon>
        <taxon>Euarchontoglires</taxon>
        <taxon>Glires</taxon>
        <taxon>Rodentia</taxon>
        <taxon>Sciuromorpha</taxon>
        <taxon>Sciuridae</taxon>
        <taxon>Sciurinae</taxon>
        <taxon>Sciurini</taxon>
        <taxon>Sciurus</taxon>
    </lineage>
</organism>
<dbReference type="GO" id="GO:0005886">
    <property type="term" value="C:plasma membrane"/>
    <property type="evidence" value="ECO:0007669"/>
    <property type="project" value="TreeGrafter"/>
</dbReference>
<keyword evidence="5" id="KW-0393">Immunoglobulin domain</keyword>
<keyword evidence="6" id="KW-1133">Transmembrane helix</keyword>
<evidence type="ECO:0000256" key="1">
    <source>
        <dbReference type="ARBA" id="ARBA00022729"/>
    </source>
</evidence>
<dbReference type="InterPro" id="IPR036179">
    <property type="entry name" value="Ig-like_dom_sf"/>
</dbReference>
<sequence length="292" mass="31700">CLGRADQGSNETLPRPSLCARPSSLVEVGSSVILLCRAGFQNATFVLRKLLDPGFKRERSSAETKAEFPLAGLRPEDAGGYSCAYKTAAARQWSEPSRHLQLVVTGSLPAPSLLVSTDPEVAPGRRTLRCLIPNNGTECIVTALLKTGIPDPLQVKEGRENQMDFTLRNVTSKDGGKYSCVYYQCHWPHLGSARSGSLEMQVTGPGNILVATFSGLAIVSLFFCVFLVIWCTGQGGRRAAGGLPGLAETPGPQICPQEERKTHLLASLRRNRKRQGRFHPAHGRIAPRPEER</sequence>
<evidence type="ECO:0000256" key="3">
    <source>
        <dbReference type="ARBA" id="ARBA00023157"/>
    </source>
</evidence>
<dbReference type="Gene3D" id="2.60.40.10">
    <property type="entry name" value="Immunoglobulins"/>
    <property type="match status" value="2"/>
</dbReference>
<dbReference type="FunFam" id="2.60.40.10:FF:000033">
    <property type="entry name" value="Killer cell immunoglobulin-like receptor"/>
    <property type="match status" value="1"/>
</dbReference>
<feature type="transmembrane region" description="Helical" evidence="6">
    <location>
        <begin position="208"/>
        <end position="230"/>
    </location>
</feature>
<feature type="domain" description="Ig-like" evidence="7">
    <location>
        <begin position="111"/>
        <end position="203"/>
    </location>
</feature>
<dbReference type="InterPro" id="IPR003599">
    <property type="entry name" value="Ig_sub"/>
</dbReference>
<evidence type="ECO:0000256" key="2">
    <source>
        <dbReference type="ARBA" id="ARBA00022737"/>
    </source>
</evidence>
<feature type="non-terminal residue" evidence="8">
    <location>
        <position position="1"/>
    </location>
</feature>
<gene>
    <name evidence="8" type="ORF">SUZIE_214980</name>
</gene>
<dbReference type="InterPro" id="IPR013783">
    <property type="entry name" value="Ig-like_fold"/>
</dbReference>
<dbReference type="SMART" id="SM00409">
    <property type="entry name" value="IG"/>
    <property type="match status" value="2"/>
</dbReference>
<evidence type="ECO:0000259" key="7">
    <source>
        <dbReference type="PROSITE" id="PS50835"/>
    </source>
</evidence>
<evidence type="ECO:0000256" key="5">
    <source>
        <dbReference type="ARBA" id="ARBA00023319"/>
    </source>
</evidence>
<reference evidence="8" key="1">
    <citation type="submission" date="2020-03" db="EMBL/GenBank/DDBJ databases">
        <title>Studies in the Genomics of Life Span.</title>
        <authorList>
            <person name="Glass D."/>
        </authorList>
    </citation>
    <scope>NUCLEOTIDE SEQUENCE</scope>
    <source>
        <strain evidence="8">SUZIE</strain>
        <tissue evidence="8">Muscle</tissue>
    </source>
</reference>
<evidence type="ECO:0000313" key="9">
    <source>
        <dbReference type="Proteomes" id="UP001166674"/>
    </source>
</evidence>
<dbReference type="GO" id="GO:0002764">
    <property type="term" value="P:immune response-regulating signaling pathway"/>
    <property type="evidence" value="ECO:0007669"/>
    <property type="project" value="TreeGrafter"/>
</dbReference>
<evidence type="ECO:0000313" key="8">
    <source>
        <dbReference type="EMBL" id="MBZ3891842.1"/>
    </source>
</evidence>
<dbReference type="EMBL" id="JAATJV010454215">
    <property type="protein sequence ID" value="MBZ3891842.1"/>
    <property type="molecule type" value="Genomic_DNA"/>
</dbReference>
<evidence type="ECO:0000256" key="4">
    <source>
        <dbReference type="ARBA" id="ARBA00023180"/>
    </source>
</evidence>
<keyword evidence="1" id="KW-0732">Signal</keyword>
<dbReference type="PROSITE" id="PS50835">
    <property type="entry name" value="IG_LIKE"/>
    <property type="match status" value="1"/>
</dbReference>
<dbReference type="InterPro" id="IPR050412">
    <property type="entry name" value="Ig-like_Receptors_ImmuneReg"/>
</dbReference>
<dbReference type="PANTHER" id="PTHR11738:SF180">
    <property type="entry name" value="V-SET AND TRANSMEMBRANE DOMAIN-CONTAINING PROTEIN 1"/>
    <property type="match status" value="1"/>
</dbReference>
<name>A0AA41TDF4_SCICA</name>
<proteinExistence type="predicted"/>
<dbReference type="InterPro" id="IPR007110">
    <property type="entry name" value="Ig-like_dom"/>
</dbReference>
<evidence type="ECO:0000256" key="6">
    <source>
        <dbReference type="SAM" id="Phobius"/>
    </source>
</evidence>